<keyword evidence="3" id="KW-0812">Transmembrane</keyword>
<reference evidence="4 5" key="1">
    <citation type="submission" date="2018-03" db="EMBL/GenBank/DDBJ databases">
        <authorList>
            <person name="Guldener U."/>
        </authorList>
    </citation>
    <scope>NUCLEOTIDE SEQUENCE [LARGE SCALE GENOMIC DNA]</scope>
    <source>
        <strain evidence="4 5">NBRC100155</strain>
    </source>
</reference>
<comment type="similarity">
    <text evidence="1">Belongs to the glycosyltransferase 32 family.</text>
</comment>
<feature type="region of interest" description="Disordered" evidence="2">
    <location>
        <begin position="54"/>
        <end position="86"/>
    </location>
</feature>
<dbReference type="AlphaFoldDB" id="A0A5C3E3U2"/>
<accession>A0A5C3E3U2</accession>
<keyword evidence="4" id="KW-0328">Glycosyltransferase</keyword>
<evidence type="ECO:0000256" key="3">
    <source>
        <dbReference type="SAM" id="Phobius"/>
    </source>
</evidence>
<organism evidence="4 5">
    <name type="scientific">Ustilago trichophora</name>
    <dbReference type="NCBI Taxonomy" id="86804"/>
    <lineage>
        <taxon>Eukaryota</taxon>
        <taxon>Fungi</taxon>
        <taxon>Dikarya</taxon>
        <taxon>Basidiomycota</taxon>
        <taxon>Ustilaginomycotina</taxon>
        <taxon>Ustilaginomycetes</taxon>
        <taxon>Ustilaginales</taxon>
        <taxon>Ustilaginaceae</taxon>
        <taxon>Ustilago</taxon>
    </lineage>
</organism>
<evidence type="ECO:0000313" key="4">
    <source>
        <dbReference type="EMBL" id="SPO25373.1"/>
    </source>
</evidence>
<feature type="region of interest" description="Disordered" evidence="2">
    <location>
        <begin position="171"/>
        <end position="195"/>
    </location>
</feature>
<feature type="compositionally biased region" description="Low complexity" evidence="2">
    <location>
        <begin position="67"/>
        <end position="77"/>
    </location>
</feature>
<dbReference type="PANTHER" id="PTHR31834:SF1">
    <property type="entry name" value="INITIATION-SPECIFIC ALPHA-1,6-MANNOSYLTRANSFERASE"/>
    <property type="match status" value="1"/>
</dbReference>
<keyword evidence="5" id="KW-1185">Reference proteome</keyword>
<feature type="transmembrane region" description="Helical" evidence="3">
    <location>
        <begin position="109"/>
        <end position="128"/>
    </location>
</feature>
<dbReference type="GO" id="GO:0000009">
    <property type="term" value="F:alpha-1,6-mannosyltransferase activity"/>
    <property type="evidence" value="ECO:0007669"/>
    <property type="project" value="InterPro"/>
</dbReference>
<dbReference type="Pfam" id="PF04488">
    <property type="entry name" value="Gly_transf_sug"/>
    <property type="match status" value="1"/>
</dbReference>
<feature type="compositionally biased region" description="Polar residues" evidence="2">
    <location>
        <begin position="175"/>
        <end position="195"/>
    </location>
</feature>
<proteinExistence type="inferred from homology"/>
<dbReference type="SUPFAM" id="SSF53448">
    <property type="entry name" value="Nucleotide-diphospho-sugar transferases"/>
    <property type="match status" value="1"/>
</dbReference>
<dbReference type="OrthoDB" id="409543at2759"/>
<dbReference type="GO" id="GO:0006487">
    <property type="term" value="P:protein N-linked glycosylation"/>
    <property type="evidence" value="ECO:0007669"/>
    <property type="project" value="TreeGrafter"/>
</dbReference>
<protein>
    <submittedName>
        <fullName evidence="4">Related to Alpha-1,6-mannosyltransferase</fullName>
    </submittedName>
</protein>
<dbReference type="GO" id="GO:0000136">
    <property type="term" value="C:mannan polymerase complex"/>
    <property type="evidence" value="ECO:0007669"/>
    <property type="project" value="TreeGrafter"/>
</dbReference>
<dbReference type="InterPro" id="IPR007577">
    <property type="entry name" value="GlycoTrfase_DXD_sugar-bd_CS"/>
</dbReference>
<keyword evidence="4" id="KW-0808">Transferase</keyword>
<dbReference type="InterPro" id="IPR029044">
    <property type="entry name" value="Nucleotide-diphossugar_trans"/>
</dbReference>
<sequence length="538" mass="60566">MFDFLSANKAKRRHDRYLPLNDFKLGPFKLGSSSNTPNSECAYTALTSSTQTAVDIPLPNSQRRHSSSSPDRFNDSSSPPPGYKPPSYYSTLLGVTHRRAKTSSRRCKLITLAAVLLPCLYIFCYITFRPPNYIVLPPETYVDVLKNTLNNHIPSQAARQSLTDQLARIQHPDPSVTTPQHIDTHHQASIHSNPKSVVPSTIWSSDGKPAPSAWFAKWSQMGFEPKFLDDAGAEDWIKTHYDNTSVKAMWDSMPRFILKADLLRYLLLLDEGGTWSDMDTVPLMHRTNWTKDAVPLSSILPEDKGIFGRASLASTQRAIRAASAAAAAAAAAAASPEPVRAVIGIENDPNENPSPRNFLERWRLLPMRRHRPLQFVQWTLHAAPNHPIMLDVLRRILQATDVYRAYDIEQQRESHTDGWGWNEKSIEDKKEQARLREAHASHPWDAVSMSWKWQAGHWRWGWSILSVEEWTGPAVWTDSVVSYLYASAGVRPEDLSLLKQPVQIRDVVIVPSQGFNPSGGKTEGVSRLVHLFRGSWKG</sequence>
<gene>
    <name evidence="4" type="ORF">UTRI_03212_B</name>
</gene>
<evidence type="ECO:0000256" key="2">
    <source>
        <dbReference type="SAM" id="MobiDB-lite"/>
    </source>
</evidence>
<keyword evidence="3" id="KW-0472">Membrane</keyword>
<keyword evidence="3" id="KW-1133">Transmembrane helix</keyword>
<dbReference type="PANTHER" id="PTHR31834">
    <property type="entry name" value="INITIATION-SPECIFIC ALPHA-1,6-MANNOSYLTRANSFERASE"/>
    <property type="match status" value="1"/>
</dbReference>
<evidence type="ECO:0000256" key="1">
    <source>
        <dbReference type="ARBA" id="ARBA00009003"/>
    </source>
</evidence>
<dbReference type="InterPro" id="IPR039367">
    <property type="entry name" value="Och1-like"/>
</dbReference>
<dbReference type="Gene3D" id="3.90.550.20">
    <property type="match status" value="1"/>
</dbReference>
<name>A0A5C3E3U2_9BASI</name>
<dbReference type="Proteomes" id="UP000324022">
    <property type="component" value="Unassembled WGS sequence"/>
</dbReference>
<evidence type="ECO:0000313" key="5">
    <source>
        <dbReference type="Proteomes" id="UP000324022"/>
    </source>
</evidence>
<dbReference type="EMBL" id="OOIN01000011">
    <property type="protein sequence ID" value="SPO25373.1"/>
    <property type="molecule type" value="Genomic_DNA"/>
</dbReference>